<dbReference type="CDD" id="cd06262">
    <property type="entry name" value="metallo-hydrolase-like_MBL-fold"/>
    <property type="match status" value="1"/>
</dbReference>
<protein>
    <submittedName>
        <fullName evidence="6">Glyoxylase-like metal-dependent hydrolase (Beta-lactamase superfamily II)</fullName>
    </submittedName>
</protein>
<evidence type="ECO:0000256" key="1">
    <source>
        <dbReference type="ARBA" id="ARBA00001947"/>
    </source>
</evidence>
<dbReference type="SMART" id="SM00849">
    <property type="entry name" value="Lactamase_B"/>
    <property type="match status" value="1"/>
</dbReference>
<dbReference type="Pfam" id="PF00753">
    <property type="entry name" value="Lactamase_B"/>
    <property type="match status" value="1"/>
</dbReference>
<dbReference type="Gene3D" id="3.60.15.10">
    <property type="entry name" value="Ribonuclease Z/Hydroxyacylglutathione hydrolase-like"/>
    <property type="match status" value="1"/>
</dbReference>
<name>A0ABS4EBK8_9FIRM</name>
<dbReference type="Proteomes" id="UP000767291">
    <property type="component" value="Unassembled WGS sequence"/>
</dbReference>
<evidence type="ECO:0000313" key="7">
    <source>
        <dbReference type="Proteomes" id="UP000767291"/>
    </source>
</evidence>
<dbReference type="PANTHER" id="PTHR46233">
    <property type="entry name" value="HYDROXYACYLGLUTATHIONE HYDROLASE GLOC"/>
    <property type="match status" value="1"/>
</dbReference>
<reference evidence="6 7" key="1">
    <citation type="submission" date="2021-03" db="EMBL/GenBank/DDBJ databases">
        <title>Genomic Encyclopedia of Type Strains, Phase IV (KMG-IV): sequencing the most valuable type-strain genomes for metagenomic binning, comparative biology and taxonomic classification.</title>
        <authorList>
            <person name="Goeker M."/>
        </authorList>
    </citation>
    <scope>NUCLEOTIDE SEQUENCE [LARGE SCALE GENOMIC DNA]</scope>
    <source>
        <strain evidence="6 7">DSM 1289</strain>
    </source>
</reference>
<evidence type="ECO:0000256" key="3">
    <source>
        <dbReference type="ARBA" id="ARBA00022801"/>
    </source>
</evidence>
<dbReference type="SUPFAM" id="SSF56281">
    <property type="entry name" value="Metallo-hydrolase/oxidoreductase"/>
    <property type="match status" value="1"/>
</dbReference>
<evidence type="ECO:0000313" key="6">
    <source>
        <dbReference type="EMBL" id="MBP1855329.1"/>
    </source>
</evidence>
<evidence type="ECO:0000259" key="5">
    <source>
        <dbReference type="SMART" id="SM00849"/>
    </source>
</evidence>
<proteinExistence type="predicted"/>
<dbReference type="RefSeq" id="WP_209456762.1">
    <property type="nucleotide sequence ID" value="NZ_BAAACS010000002.1"/>
</dbReference>
<keyword evidence="3" id="KW-0378">Hydrolase</keyword>
<dbReference type="PANTHER" id="PTHR46233:SF3">
    <property type="entry name" value="HYDROXYACYLGLUTATHIONE HYDROLASE GLOC"/>
    <property type="match status" value="1"/>
</dbReference>
<sequence>MKMEKFVDDYCGVNSYVVSDDDTNKCMVVDPGGSLENIYNYIKKNDLDLEYIVLTHGHGDHIGYVMEIKTKTGAKVVANKNEKEMLNDKDKNLSSRMKCGAQEFDADIYVDDKDTLKLGNLNMRFIHTPGHTPGGMCIRFGDDMITGDTLFAGSIGRTDLFGGDYKSMEKSLKKLCKYEDNVRVYPGHGPASTLGIEKQSNPYLR</sequence>
<keyword evidence="2" id="KW-0479">Metal-binding</keyword>
<dbReference type="InterPro" id="IPR036866">
    <property type="entry name" value="RibonucZ/Hydroxyglut_hydro"/>
</dbReference>
<dbReference type="InterPro" id="IPR001279">
    <property type="entry name" value="Metallo-B-lactamas"/>
</dbReference>
<gene>
    <name evidence="6" type="ORF">J2Z43_001722</name>
</gene>
<accession>A0ABS4EBK8</accession>
<keyword evidence="7" id="KW-1185">Reference proteome</keyword>
<evidence type="ECO:0000256" key="2">
    <source>
        <dbReference type="ARBA" id="ARBA00022723"/>
    </source>
</evidence>
<evidence type="ECO:0000256" key="4">
    <source>
        <dbReference type="ARBA" id="ARBA00022833"/>
    </source>
</evidence>
<dbReference type="InterPro" id="IPR051453">
    <property type="entry name" value="MBL_Glyoxalase_II"/>
</dbReference>
<feature type="domain" description="Metallo-beta-lactamase" evidence="5">
    <location>
        <begin position="12"/>
        <end position="188"/>
    </location>
</feature>
<organism evidence="6 7">
    <name type="scientific">Metaclostridioides mangenotii</name>
    <dbReference type="NCBI Taxonomy" id="1540"/>
    <lineage>
        <taxon>Bacteria</taxon>
        <taxon>Bacillati</taxon>
        <taxon>Bacillota</taxon>
        <taxon>Clostridia</taxon>
        <taxon>Peptostreptococcales</taxon>
        <taxon>Peptostreptococcaceae</taxon>
        <taxon>Metaclostridioides</taxon>
    </lineage>
</organism>
<comment type="cofactor">
    <cofactor evidence="1">
        <name>Zn(2+)</name>
        <dbReference type="ChEBI" id="CHEBI:29105"/>
    </cofactor>
</comment>
<dbReference type="EMBL" id="JAGGJX010000002">
    <property type="protein sequence ID" value="MBP1855329.1"/>
    <property type="molecule type" value="Genomic_DNA"/>
</dbReference>
<keyword evidence="4" id="KW-0862">Zinc</keyword>
<comment type="caution">
    <text evidence="6">The sequence shown here is derived from an EMBL/GenBank/DDBJ whole genome shotgun (WGS) entry which is preliminary data.</text>
</comment>